<dbReference type="PANTHER" id="PTHR46148:SF52">
    <property type="entry name" value="OS04G0603800 PROTEIN"/>
    <property type="match status" value="1"/>
</dbReference>
<comment type="caution">
    <text evidence="2">The sequence shown here is derived from an EMBL/GenBank/DDBJ whole genome shotgun (WGS) entry which is preliminary data.</text>
</comment>
<sequence>MKKYADSGRQPLEFNVGDKMLLKLTPHIWKKINSKMVHRGLVPKYDGPFEVMKQMGQVAYQLRLPERLKIHPTFHVSFLKPFNEDLAETGRQQAKRAPPIIRKQYDKEVERILNHKTMGQSKKNRRTEFPIQ</sequence>
<reference evidence="2 3" key="1">
    <citation type="submission" date="2024-05" db="EMBL/GenBank/DDBJ databases">
        <title>Haplotype-resolved chromosome-level genome assembly of Huyou (Citrus changshanensis).</title>
        <authorList>
            <person name="Miao C."/>
            <person name="Chen W."/>
            <person name="Wu Y."/>
            <person name="Wang L."/>
            <person name="Zhao S."/>
            <person name="Grierson D."/>
            <person name="Xu C."/>
            <person name="Chen K."/>
        </authorList>
    </citation>
    <scope>NUCLEOTIDE SEQUENCE [LARGE SCALE GENOMIC DNA]</scope>
    <source>
        <strain evidence="2">01-14</strain>
        <tissue evidence="2">Leaf</tissue>
    </source>
</reference>
<accession>A0AAP0MQA5</accession>
<evidence type="ECO:0000259" key="1">
    <source>
        <dbReference type="Pfam" id="PF24626"/>
    </source>
</evidence>
<evidence type="ECO:0000313" key="3">
    <source>
        <dbReference type="Proteomes" id="UP001428341"/>
    </source>
</evidence>
<gene>
    <name evidence="2" type="ORF">WN944_006258</name>
</gene>
<evidence type="ECO:0000313" key="2">
    <source>
        <dbReference type="EMBL" id="KAK9214270.1"/>
    </source>
</evidence>
<organism evidence="2 3">
    <name type="scientific">Citrus x changshan-huyou</name>
    <dbReference type="NCBI Taxonomy" id="2935761"/>
    <lineage>
        <taxon>Eukaryota</taxon>
        <taxon>Viridiplantae</taxon>
        <taxon>Streptophyta</taxon>
        <taxon>Embryophyta</taxon>
        <taxon>Tracheophyta</taxon>
        <taxon>Spermatophyta</taxon>
        <taxon>Magnoliopsida</taxon>
        <taxon>eudicotyledons</taxon>
        <taxon>Gunneridae</taxon>
        <taxon>Pentapetalae</taxon>
        <taxon>rosids</taxon>
        <taxon>malvids</taxon>
        <taxon>Sapindales</taxon>
        <taxon>Rutaceae</taxon>
        <taxon>Aurantioideae</taxon>
        <taxon>Citrus</taxon>
    </lineage>
</organism>
<dbReference type="InterPro" id="IPR056924">
    <property type="entry name" value="SH3_Tf2-1"/>
</dbReference>
<dbReference type="PANTHER" id="PTHR46148">
    <property type="entry name" value="CHROMO DOMAIN-CONTAINING PROTEIN"/>
    <property type="match status" value="1"/>
</dbReference>
<protein>
    <recommendedName>
        <fullName evidence="1">Tf2-1-like SH3-like domain-containing protein</fullName>
    </recommendedName>
</protein>
<dbReference type="Pfam" id="PF24626">
    <property type="entry name" value="SH3_Tf2-1"/>
    <property type="match status" value="1"/>
</dbReference>
<dbReference type="AlphaFoldDB" id="A0AAP0MQA5"/>
<feature type="domain" description="Tf2-1-like SH3-like" evidence="1">
    <location>
        <begin position="17"/>
        <end position="82"/>
    </location>
</feature>
<dbReference type="Proteomes" id="UP001428341">
    <property type="component" value="Unassembled WGS sequence"/>
</dbReference>
<keyword evidence="3" id="KW-1185">Reference proteome</keyword>
<name>A0AAP0MQA5_9ROSI</name>
<dbReference type="EMBL" id="JBCGBO010000003">
    <property type="protein sequence ID" value="KAK9214270.1"/>
    <property type="molecule type" value="Genomic_DNA"/>
</dbReference>
<proteinExistence type="predicted"/>